<evidence type="ECO:0000313" key="1">
    <source>
        <dbReference type="EMBL" id="GJT45211.1"/>
    </source>
</evidence>
<gene>
    <name evidence="1" type="ORF">Tco_0953926</name>
</gene>
<protein>
    <submittedName>
        <fullName evidence="1">Uncharacterized protein</fullName>
    </submittedName>
</protein>
<name>A0ABQ5E3I4_9ASTR</name>
<accession>A0ABQ5E3I4</accession>
<reference evidence="1" key="2">
    <citation type="submission" date="2022-01" db="EMBL/GenBank/DDBJ databases">
        <authorList>
            <person name="Yamashiro T."/>
            <person name="Shiraishi A."/>
            <person name="Satake H."/>
            <person name="Nakayama K."/>
        </authorList>
    </citation>
    <scope>NUCLEOTIDE SEQUENCE</scope>
</reference>
<proteinExistence type="predicted"/>
<organism evidence="1 2">
    <name type="scientific">Tanacetum coccineum</name>
    <dbReference type="NCBI Taxonomy" id="301880"/>
    <lineage>
        <taxon>Eukaryota</taxon>
        <taxon>Viridiplantae</taxon>
        <taxon>Streptophyta</taxon>
        <taxon>Embryophyta</taxon>
        <taxon>Tracheophyta</taxon>
        <taxon>Spermatophyta</taxon>
        <taxon>Magnoliopsida</taxon>
        <taxon>eudicotyledons</taxon>
        <taxon>Gunneridae</taxon>
        <taxon>Pentapetalae</taxon>
        <taxon>asterids</taxon>
        <taxon>campanulids</taxon>
        <taxon>Asterales</taxon>
        <taxon>Asteraceae</taxon>
        <taxon>Asteroideae</taxon>
        <taxon>Anthemideae</taxon>
        <taxon>Anthemidinae</taxon>
        <taxon>Tanacetum</taxon>
    </lineage>
</organism>
<dbReference type="Proteomes" id="UP001151760">
    <property type="component" value="Unassembled WGS sequence"/>
</dbReference>
<reference evidence="1" key="1">
    <citation type="journal article" date="2022" name="Int. J. Mol. Sci.">
        <title>Draft Genome of Tanacetum Coccineum: Genomic Comparison of Closely Related Tanacetum-Family Plants.</title>
        <authorList>
            <person name="Yamashiro T."/>
            <person name="Shiraishi A."/>
            <person name="Nakayama K."/>
            <person name="Satake H."/>
        </authorList>
    </citation>
    <scope>NUCLEOTIDE SEQUENCE</scope>
</reference>
<evidence type="ECO:0000313" key="2">
    <source>
        <dbReference type="Proteomes" id="UP001151760"/>
    </source>
</evidence>
<keyword evidence="2" id="KW-1185">Reference proteome</keyword>
<sequence length="151" mass="17338">MISSKSRSCGQIVDVQNSEGYLPIELSSRILVLNGSQAASFYVWERRAQARENKWVAQRRLGSKDKFYWPYTWRYRRGMNKKAHREKLAARCKPENNAFFLDLGRRSQLRLVNSGLSRTTRHCGIGVDSFLEEVSFGLVRMEVGDSGIESS</sequence>
<comment type="caution">
    <text evidence="1">The sequence shown here is derived from an EMBL/GenBank/DDBJ whole genome shotgun (WGS) entry which is preliminary data.</text>
</comment>
<dbReference type="EMBL" id="BQNB010015882">
    <property type="protein sequence ID" value="GJT45211.1"/>
    <property type="molecule type" value="Genomic_DNA"/>
</dbReference>